<accession>A0ACD1ADM4</accession>
<protein>
    <submittedName>
        <fullName evidence="1">TIGR00159 family protein</fullName>
    </submittedName>
</protein>
<gene>
    <name evidence="1" type="ORF">FRZ06_13375</name>
</gene>
<organism evidence="1 2">
    <name type="scientific">Anoxybacterium hadale</name>
    <dbReference type="NCBI Taxonomy" id="3408580"/>
    <lineage>
        <taxon>Bacteria</taxon>
        <taxon>Bacillati</taxon>
        <taxon>Bacillota</taxon>
        <taxon>Clostridia</taxon>
        <taxon>Peptostreptococcales</taxon>
        <taxon>Anaerovoracaceae</taxon>
        <taxon>Anoxybacterium</taxon>
    </lineage>
</organism>
<keyword evidence="2" id="KW-1185">Reference proteome</keyword>
<proteinExistence type="predicted"/>
<evidence type="ECO:0000313" key="2">
    <source>
        <dbReference type="Proteomes" id="UP000594014"/>
    </source>
</evidence>
<evidence type="ECO:0000313" key="1">
    <source>
        <dbReference type="EMBL" id="QOX64260.1"/>
    </source>
</evidence>
<reference evidence="1" key="1">
    <citation type="submission" date="2019-08" db="EMBL/GenBank/DDBJ databases">
        <title>Genome sequence of Clostridiales bacterium MT110.</title>
        <authorList>
            <person name="Cao J."/>
        </authorList>
    </citation>
    <scope>NUCLEOTIDE SEQUENCE</scope>
    <source>
        <strain evidence="1">MT110</strain>
    </source>
</reference>
<dbReference type="EMBL" id="CP042469">
    <property type="protein sequence ID" value="QOX64260.1"/>
    <property type="molecule type" value="Genomic_DNA"/>
</dbReference>
<sequence>MSEIFNSIISGVGITDVIDVAIVAFVIYKVLGFIRETRALQLVRGLLVLVLITILSEQFNFYTLNWILRNTLQLGVIALVIVFQPELRRALEYVGRSKFITPQFAQMDKERVKVLTAAIIKAVDYFSTNKIGALIIMERETTLNDIAETGTKVNAEISTELLGNLFYEGAPLHDGAVIVRGDRVLAAGCVLPLTQSKTLSKDLGTRHRAGIGITENSDAISIIVSEETGIISIAVDGKLSRFLDIKTVEKTLLNIYLTQIPAEKVKVPFIDKIRRRRNAE</sequence>
<dbReference type="Proteomes" id="UP000594014">
    <property type="component" value="Chromosome"/>
</dbReference>
<name>A0ACD1ADM4_9FIRM</name>